<proteinExistence type="predicted"/>
<dbReference type="EMBL" id="CP141884">
    <property type="protein sequence ID" value="WRT66762.1"/>
    <property type="molecule type" value="Genomic_DNA"/>
</dbReference>
<name>A0ABZ1D2F3_9TREE</name>
<keyword evidence="2" id="KW-1185">Reference proteome</keyword>
<organism evidence="1 2">
    <name type="scientific">Kwoniella shivajii</name>
    <dbReference type="NCBI Taxonomy" id="564305"/>
    <lineage>
        <taxon>Eukaryota</taxon>
        <taxon>Fungi</taxon>
        <taxon>Dikarya</taxon>
        <taxon>Basidiomycota</taxon>
        <taxon>Agaricomycotina</taxon>
        <taxon>Tremellomycetes</taxon>
        <taxon>Tremellales</taxon>
        <taxon>Cryptococcaceae</taxon>
        <taxon>Kwoniella</taxon>
    </lineage>
</organism>
<dbReference type="RefSeq" id="XP_062791502.1">
    <property type="nucleotide sequence ID" value="XM_062935451.1"/>
</dbReference>
<evidence type="ECO:0000313" key="1">
    <source>
        <dbReference type="EMBL" id="WRT66762.1"/>
    </source>
</evidence>
<dbReference type="GeneID" id="87955856"/>
<evidence type="ECO:0008006" key="3">
    <source>
        <dbReference type="Google" id="ProtNLM"/>
    </source>
</evidence>
<evidence type="ECO:0000313" key="2">
    <source>
        <dbReference type="Proteomes" id="UP001329825"/>
    </source>
</evidence>
<protein>
    <recommendedName>
        <fullName evidence="3">SMP domain-containing protein</fullName>
    </recommendedName>
</protein>
<accession>A0ABZ1D2F3</accession>
<sequence>MAAVRTMFSAAREEAALITSELAVAARTGATEGVAVMERNVIMEMNPVAVRQAAEATVKESLGAEPSLFSQHLSHVPQSTSISTTTTTLNTLPGSSTSTISSTRTLVTQTLEANSGLTLKEVMSNAMQTGVEEQMDEVAEIAKGLVEGRGAGSAFINSQIQQAVQV</sequence>
<dbReference type="Proteomes" id="UP001329825">
    <property type="component" value="Chromosome 4"/>
</dbReference>
<reference evidence="1 2" key="1">
    <citation type="submission" date="2024-01" db="EMBL/GenBank/DDBJ databases">
        <title>Comparative genomics of Cryptococcus and Kwoniella reveals pathogenesis evolution and contrasting modes of karyotype evolution via chromosome fusion or intercentromeric recombination.</title>
        <authorList>
            <person name="Coelho M.A."/>
            <person name="David-Palma M."/>
            <person name="Shea T."/>
            <person name="Bowers K."/>
            <person name="McGinley-Smith S."/>
            <person name="Mohammad A.W."/>
            <person name="Gnirke A."/>
            <person name="Yurkov A.M."/>
            <person name="Nowrousian M."/>
            <person name="Sun S."/>
            <person name="Cuomo C.A."/>
            <person name="Heitman J."/>
        </authorList>
    </citation>
    <scope>NUCLEOTIDE SEQUENCE [LARGE SCALE GENOMIC DNA]</scope>
    <source>
        <strain evidence="1">CBS 11374</strain>
    </source>
</reference>
<gene>
    <name evidence="1" type="ORF">IL334_003725</name>
</gene>